<accession>A0ACC0J871</accession>
<dbReference type="EMBL" id="CM046114">
    <property type="protein sequence ID" value="KAI8420268.1"/>
    <property type="molecule type" value="Genomic_DNA"/>
</dbReference>
<gene>
    <name evidence="1" type="ORF">MSG28_008806</name>
</gene>
<comment type="caution">
    <text evidence="1">The sequence shown here is derived from an EMBL/GenBank/DDBJ whole genome shotgun (WGS) entry which is preliminary data.</text>
</comment>
<evidence type="ECO:0000313" key="2">
    <source>
        <dbReference type="Proteomes" id="UP001064048"/>
    </source>
</evidence>
<dbReference type="Proteomes" id="UP001064048">
    <property type="component" value="Chromosome 14"/>
</dbReference>
<protein>
    <submittedName>
        <fullName evidence="1">Uncharacterized protein</fullName>
    </submittedName>
</protein>
<name>A0ACC0J871_CHOFU</name>
<sequence>MSESHARGGGTATTCSSTSSRAQRAQLVGQTTYLVLVDADAIRFLAKARVANHLGCDDERSEEERVRFNYDQNKHEPSERPASARIEAKIK</sequence>
<evidence type="ECO:0000313" key="1">
    <source>
        <dbReference type="EMBL" id="KAI8420268.1"/>
    </source>
</evidence>
<reference evidence="1 2" key="1">
    <citation type="journal article" date="2022" name="Genome Biol. Evol.">
        <title>The Spruce Budworm Genome: Reconstructing the Evolutionary History of Antifreeze Proteins.</title>
        <authorList>
            <person name="Beliveau C."/>
            <person name="Gagne P."/>
            <person name="Picq S."/>
            <person name="Vernygora O."/>
            <person name="Keeling C.I."/>
            <person name="Pinkney K."/>
            <person name="Doucet D."/>
            <person name="Wen F."/>
            <person name="Johnston J.S."/>
            <person name="Maaroufi H."/>
            <person name="Boyle B."/>
            <person name="Laroche J."/>
            <person name="Dewar K."/>
            <person name="Juretic N."/>
            <person name="Blackburn G."/>
            <person name="Nisole A."/>
            <person name="Brunet B."/>
            <person name="Brandao M."/>
            <person name="Lumley L."/>
            <person name="Duan J."/>
            <person name="Quan G."/>
            <person name="Lucarotti C.J."/>
            <person name="Roe A.D."/>
            <person name="Sperling F.A.H."/>
            <person name="Levesque R.C."/>
            <person name="Cusson M."/>
        </authorList>
    </citation>
    <scope>NUCLEOTIDE SEQUENCE [LARGE SCALE GENOMIC DNA]</scope>
    <source>
        <strain evidence="1">Glfc:IPQL:Cfum</strain>
    </source>
</reference>
<keyword evidence="2" id="KW-1185">Reference proteome</keyword>
<organism evidence="1 2">
    <name type="scientific">Choristoneura fumiferana</name>
    <name type="common">Spruce budworm moth</name>
    <name type="synonym">Archips fumiferana</name>
    <dbReference type="NCBI Taxonomy" id="7141"/>
    <lineage>
        <taxon>Eukaryota</taxon>
        <taxon>Metazoa</taxon>
        <taxon>Ecdysozoa</taxon>
        <taxon>Arthropoda</taxon>
        <taxon>Hexapoda</taxon>
        <taxon>Insecta</taxon>
        <taxon>Pterygota</taxon>
        <taxon>Neoptera</taxon>
        <taxon>Endopterygota</taxon>
        <taxon>Lepidoptera</taxon>
        <taxon>Glossata</taxon>
        <taxon>Ditrysia</taxon>
        <taxon>Tortricoidea</taxon>
        <taxon>Tortricidae</taxon>
        <taxon>Tortricinae</taxon>
        <taxon>Choristoneura</taxon>
    </lineage>
</organism>
<proteinExistence type="predicted"/>